<dbReference type="PANTHER" id="PTHR30478:SF0">
    <property type="entry name" value="BETA SLIDING CLAMP"/>
    <property type="match status" value="1"/>
</dbReference>
<dbReference type="Pfam" id="PF02768">
    <property type="entry name" value="DNA_pol3_beta_3"/>
    <property type="match status" value="1"/>
</dbReference>
<comment type="similarity">
    <text evidence="2 10">Belongs to the beta sliding clamp family.</text>
</comment>
<dbReference type="PIRSF" id="PIRSF000804">
    <property type="entry name" value="DNA_pol_III_b"/>
    <property type="match status" value="1"/>
</dbReference>
<dbReference type="Proteomes" id="UP000077628">
    <property type="component" value="Unassembled WGS sequence"/>
</dbReference>
<dbReference type="GO" id="GO:0005737">
    <property type="term" value="C:cytoplasm"/>
    <property type="evidence" value="ECO:0007669"/>
    <property type="project" value="UniProtKB-SubCell"/>
</dbReference>
<dbReference type="InterPro" id="IPR022635">
    <property type="entry name" value="DNA_polIII_beta_C"/>
</dbReference>
<protein>
    <recommendedName>
        <fullName evidence="3 10">Beta sliding clamp</fullName>
    </recommendedName>
</protein>
<keyword evidence="7 10" id="KW-0235">DNA replication</keyword>
<dbReference type="InterPro" id="IPR022634">
    <property type="entry name" value="DNA_polIII_beta_N"/>
</dbReference>
<dbReference type="Gene3D" id="3.10.150.10">
    <property type="entry name" value="DNA Polymerase III, subunit A, domain 2"/>
    <property type="match status" value="1"/>
</dbReference>
<dbReference type="SMART" id="SM00480">
    <property type="entry name" value="POL3Bc"/>
    <property type="match status" value="1"/>
</dbReference>
<feature type="domain" description="DNA polymerase III beta sliding clamp C-terminal" evidence="13">
    <location>
        <begin position="248"/>
        <end position="366"/>
    </location>
</feature>
<dbReference type="InterPro" id="IPR022637">
    <property type="entry name" value="DNA_polIII_beta_cen"/>
</dbReference>
<dbReference type="Gene3D" id="3.70.10.10">
    <property type="match status" value="1"/>
</dbReference>
<dbReference type="InterPro" id="IPR046938">
    <property type="entry name" value="DNA_clamp_sf"/>
</dbReference>
<dbReference type="Pfam" id="PF00712">
    <property type="entry name" value="DNA_pol3_beta"/>
    <property type="match status" value="1"/>
</dbReference>
<keyword evidence="15" id="KW-1185">Reference proteome</keyword>
<keyword evidence="5 10" id="KW-0808">Transferase</keyword>
<dbReference type="NCBIfam" id="TIGR00663">
    <property type="entry name" value="dnan"/>
    <property type="match status" value="1"/>
</dbReference>
<evidence type="ECO:0000256" key="3">
    <source>
        <dbReference type="ARBA" id="ARBA00021035"/>
    </source>
</evidence>
<keyword evidence="8 10" id="KW-0239">DNA-directed DNA polymerase</keyword>
<organism evidence="14 15">
    <name type="scientific">Methylomonas koyamae</name>
    <dbReference type="NCBI Taxonomy" id="702114"/>
    <lineage>
        <taxon>Bacteria</taxon>
        <taxon>Pseudomonadati</taxon>
        <taxon>Pseudomonadota</taxon>
        <taxon>Gammaproteobacteria</taxon>
        <taxon>Methylococcales</taxon>
        <taxon>Methylococcaceae</taxon>
        <taxon>Methylomonas</taxon>
    </lineage>
</organism>
<evidence type="ECO:0000259" key="11">
    <source>
        <dbReference type="Pfam" id="PF00712"/>
    </source>
</evidence>
<dbReference type="GO" id="GO:0003677">
    <property type="term" value="F:DNA binding"/>
    <property type="evidence" value="ECO:0007669"/>
    <property type="project" value="UniProtKB-UniRule"/>
</dbReference>
<evidence type="ECO:0000313" key="15">
    <source>
        <dbReference type="Proteomes" id="UP000077628"/>
    </source>
</evidence>
<accession>A0A177N5Q1</accession>
<dbReference type="EMBL" id="LUUK01000220">
    <property type="protein sequence ID" value="OAI12539.1"/>
    <property type="molecule type" value="Genomic_DNA"/>
</dbReference>
<dbReference type="GO" id="GO:0008408">
    <property type="term" value="F:3'-5' exonuclease activity"/>
    <property type="evidence" value="ECO:0007669"/>
    <property type="project" value="InterPro"/>
</dbReference>
<dbReference type="Pfam" id="PF02767">
    <property type="entry name" value="DNA_pol3_beta_2"/>
    <property type="match status" value="1"/>
</dbReference>
<evidence type="ECO:0000259" key="12">
    <source>
        <dbReference type="Pfam" id="PF02767"/>
    </source>
</evidence>
<comment type="subunit">
    <text evidence="10">Forms a ring-shaped head-to-tail homodimer around DNA.</text>
</comment>
<name>A0A177N5Q1_9GAMM</name>
<dbReference type="InterPro" id="IPR001001">
    <property type="entry name" value="DNA_polIII_beta"/>
</dbReference>
<dbReference type="AlphaFoldDB" id="A0A177N5Q1"/>
<feature type="domain" description="DNA polymerase III beta sliding clamp central" evidence="12">
    <location>
        <begin position="130"/>
        <end position="244"/>
    </location>
</feature>
<dbReference type="SUPFAM" id="SSF55979">
    <property type="entry name" value="DNA clamp"/>
    <property type="match status" value="3"/>
</dbReference>
<evidence type="ECO:0000256" key="1">
    <source>
        <dbReference type="ARBA" id="ARBA00004496"/>
    </source>
</evidence>
<dbReference type="GO" id="GO:0006271">
    <property type="term" value="P:DNA strand elongation involved in DNA replication"/>
    <property type="evidence" value="ECO:0007669"/>
    <property type="project" value="TreeGrafter"/>
</dbReference>
<dbReference type="CDD" id="cd00140">
    <property type="entry name" value="beta_clamp"/>
    <property type="match status" value="1"/>
</dbReference>
<dbReference type="GO" id="GO:0009360">
    <property type="term" value="C:DNA polymerase III complex"/>
    <property type="evidence" value="ECO:0007669"/>
    <property type="project" value="InterPro"/>
</dbReference>
<proteinExistence type="inferred from homology"/>
<dbReference type="OrthoDB" id="8421503at2"/>
<evidence type="ECO:0000256" key="8">
    <source>
        <dbReference type="ARBA" id="ARBA00022932"/>
    </source>
</evidence>
<evidence type="ECO:0000256" key="5">
    <source>
        <dbReference type="ARBA" id="ARBA00022679"/>
    </source>
</evidence>
<evidence type="ECO:0000313" key="14">
    <source>
        <dbReference type="EMBL" id="OAI12539.1"/>
    </source>
</evidence>
<dbReference type="GO" id="GO:0003887">
    <property type="term" value="F:DNA-directed DNA polymerase activity"/>
    <property type="evidence" value="ECO:0007669"/>
    <property type="project" value="UniProtKB-UniRule"/>
</dbReference>
<gene>
    <name evidence="14" type="ORF">A1355_14425</name>
</gene>
<dbReference type="STRING" id="702114.A1355_14425"/>
<sequence length="367" mass="41498">MKFVISRDLILPSLQQIVSVIEKRQTMPILSNVLLWADESSLVMTGTDTEIQIVSKVYCESIENPGVITVPARKFLDICRLLPGGAELKFELHEDKVKLASGRSRFSLSTLPAEHYPEFNESEYEYRFALNAGKFKKGLDKTLFCMANQDVRYYLNGLLLHVSNSKMKLVASDGHRLAIFEDDIGFATGYESRIIIPRKAVQELNRLLDDPEAELDVQFSANHIKVQFKDVVFSSKLIDAKFPDFSKVFNQSFMTPLLIQKQVLRDALTRVAILSNEKYKGVTFDIGGDVLKLSTHNPEHDEAEEELIIDYHGQTLSISFNSQYMLDAVSNLDSELAVLTIAGNASSCFIEEPEQPLFKFIVMPMRL</sequence>
<evidence type="ECO:0000256" key="2">
    <source>
        <dbReference type="ARBA" id="ARBA00010752"/>
    </source>
</evidence>
<keyword evidence="4 10" id="KW-0963">Cytoplasm</keyword>
<evidence type="ECO:0000256" key="9">
    <source>
        <dbReference type="ARBA" id="ARBA00023125"/>
    </source>
</evidence>
<evidence type="ECO:0000256" key="6">
    <source>
        <dbReference type="ARBA" id="ARBA00022695"/>
    </source>
</evidence>
<evidence type="ECO:0000256" key="10">
    <source>
        <dbReference type="PIRNR" id="PIRNR000804"/>
    </source>
</evidence>
<keyword evidence="9" id="KW-0238">DNA-binding</keyword>
<dbReference type="PANTHER" id="PTHR30478">
    <property type="entry name" value="DNA POLYMERASE III SUBUNIT BETA"/>
    <property type="match status" value="1"/>
</dbReference>
<comment type="caution">
    <text evidence="14">The sequence shown here is derived from an EMBL/GenBank/DDBJ whole genome shotgun (WGS) entry which is preliminary data.</text>
</comment>
<evidence type="ECO:0000259" key="13">
    <source>
        <dbReference type="Pfam" id="PF02768"/>
    </source>
</evidence>
<evidence type="ECO:0000256" key="4">
    <source>
        <dbReference type="ARBA" id="ARBA00022490"/>
    </source>
</evidence>
<comment type="subcellular location">
    <subcellularLocation>
        <location evidence="1 10">Cytoplasm</location>
    </subcellularLocation>
</comment>
<feature type="domain" description="DNA polymerase III beta sliding clamp N-terminal" evidence="11">
    <location>
        <begin position="1"/>
        <end position="118"/>
    </location>
</feature>
<dbReference type="RefSeq" id="WP_064031436.1">
    <property type="nucleotide sequence ID" value="NZ_LUUK01000220.1"/>
</dbReference>
<comment type="function">
    <text evidence="10">Confers DNA tethering and processivity to DNA polymerases and other proteins. Acts as a clamp, forming a ring around DNA (a reaction catalyzed by the clamp-loading complex) which diffuses in an ATP-independent manner freely and bidirectionally along dsDNA. Initially characterized for its ability to contact the catalytic subunit of DNA polymerase III (Pol III), a complex, multichain enzyme responsible for most of the replicative synthesis in bacteria; Pol III exhibits 3'-5' exonuclease proofreading activity. The beta chain is required for initiation of replication as well as for processivity of DNA replication.</text>
</comment>
<evidence type="ECO:0000256" key="7">
    <source>
        <dbReference type="ARBA" id="ARBA00022705"/>
    </source>
</evidence>
<reference evidence="15" key="1">
    <citation type="submission" date="2016-03" db="EMBL/GenBank/DDBJ databases">
        <authorList>
            <person name="Heylen K."/>
            <person name="De Vos P."/>
            <person name="Vekeman B."/>
        </authorList>
    </citation>
    <scope>NUCLEOTIDE SEQUENCE [LARGE SCALE GENOMIC DNA]</scope>
    <source>
        <strain evidence="15">R-45383</strain>
    </source>
</reference>
<keyword evidence="6 10" id="KW-0548">Nucleotidyltransferase</keyword>